<dbReference type="Proteomes" id="UP001158067">
    <property type="component" value="Unassembled WGS sequence"/>
</dbReference>
<keyword evidence="5" id="KW-1185">Reference proteome</keyword>
<evidence type="ECO:0000313" key="5">
    <source>
        <dbReference type="Proteomes" id="UP001158067"/>
    </source>
</evidence>
<name>A0ABY1QB82_9BACT</name>
<protein>
    <recommendedName>
        <fullName evidence="6">J domain-containing protein</fullName>
    </recommendedName>
</protein>
<evidence type="ECO:0000256" key="3">
    <source>
        <dbReference type="SAM" id="Phobius"/>
    </source>
</evidence>
<keyword evidence="1" id="KW-0175">Coiled coil</keyword>
<accession>A0ABY1QB82</accession>
<keyword evidence="3" id="KW-0472">Membrane</keyword>
<reference evidence="4 5" key="1">
    <citation type="submission" date="2017-05" db="EMBL/GenBank/DDBJ databases">
        <authorList>
            <person name="Varghese N."/>
            <person name="Submissions S."/>
        </authorList>
    </citation>
    <scope>NUCLEOTIDE SEQUENCE [LARGE SCALE GENOMIC DNA]</scope>
    <source>
        <strain evidence="4 5">DSM 25457</strain>
    </source>
</reference>
<evidence type="ECO:0000256" key="1">
    <source>
        <dbReference type="SAM" id="Coils"/>
    </source>
</evidence>
<feature type="region of interest" description="Disordered" evidence="2">
    <location>
        <begin position="71"/>
        <end position="110"/>
    </location>
</feature>
<feature type="transmembrane region" description="Helical" evidence="3">
    <location>
        <begin position="423"/>
        <end position="447"/>
    </location>
</feature>
<evidence type="ECO:0000313" key="4">
    <source>
        <dbReference type="EMBL" id="SMP65542.1"/>
    </source>
</evidence>
<dbReference type="EMBL" id="FXUG01000009">
    <property type="protein sequence ID" value="SMP65542.1"/>
    <property type="molecule type" value="Genomic_DNA"/>
</dbReference>
<evidence type="ECO:0008006" key="6">
    <source>
        <dbReference type="Google" id="ProtNLM"/>
    </source>
</evidence>
<sequence length="559" mass="62126">MNDLSLLPGDPVGFFGLAEGYDRRDLKRAYGQAIRVYKPETHPADFGRVREAYERLEKQLRYGKQQQKLAEAADAWSDSSATASVPSEPSATVRTPAGSASDRPAAKPANELSLRQLAVADPVAAKKRLQAMPRRTPPDYFLAAVLADSTAGQPTAKYLSHLIEGLSAFPSDPGLISLTGEYLRTEVPDKMLVKVVQYVAEKLRSPVFYMLTESLWLRLVDGLPFDQFAALLTQCERSIRQTETAYRTTFYLRLLRSAIWKAPASWTDAVMGELESQSAELNHTANSDLEFLEQLRQLLKKEAEQASTDPVRKNLLATIRLSCQKDDAATSARVLQVLNEIARNSKGVQNAFPMATASDDAVWVWLTYALIEQTQVYQDEPVELPAERIASQIRSLIQDLVPHIDRLNSAINTVEWRFKYFPLVGWMIVGVVSGLIPILGIGFGLLGTGPANAILVLVAILALLAGCFLSFFRWIYPKFLHDRLVSKQQSAINKIYVKRWRARLFRYAGASGDALQVQIARIDAVGNAMGHERLGDTINIFVRQDAGLCVYVALQSLVR</sequence>
<keyword evidence="3" id="KW-1133">Transmembrane helix</keyword>
<comment type="caution">
    <text evidence="4">The sequence shown here is derived from an EMBL/GenBank/DDBJ whole genome shotgun (WGS) entry which is preliminary data.</text>
</comment>
<dbReference type="RefSeq" id="WP_283433669.1">
    <property type="nucleotide sequence ID" value="NZ_FXUG01000009.1"/>
</dbReference>
<organism evidence="4 5">
    <name type="scientific">Neorhodopirellula lusitana</name>
    <dbReference type="NCBI Taxonomy" id="445327"/>
    <lineage>
        <taxon>Bacteria</taxon>
        <taxon>Pseudomonadati</taxon>
        <taxon>Planctomycetota</taxon>
        <taxon>Planctomycetia</taxon>
        <taxon>Pirellulales</taxon>
        <taxon>Pirellulaceae</taxon>
        <taxon>Neorhodopirellula</taxon>
    </lineage>
</organism>
<gene>
    <name evidence="4" type="ORF">SAMN06265222_10981</name>
</gene>
<proteinExistence type="predicted"/>
<feature type="coiled-coil region" evidence="1">
    <location>
        <begin position="282"/>
        <end position="309"/>
    </location>
</feature>
<evidence type="ECO:0000256" key="2">
    <source>
        <dbReference type="SAM" id="MobiDB-lite"/>
    </source>
</evidence>
<feature type="transmembrane region" description="Helical" evidence="3">
    <location>
        <begin position="453"/>
        <end position="476"/>
    </location>
</feature>
<feature type="compositionally biased region" description="Low complexity" evidence="2">
    <location>
        <begin position="71"/>
        <end position="84"/>
    </location>
</feature>
<keyword evidence="3" id="KW-0812">Transmembrane</keyword>